<evidence type="ECO:0000259" key="6">
    <source>
        <dbReference type="Pfam" id="PF10502"/>
    </source>
</evidence>
<feature type="transmembrane region" description="Helical" evidence="5">
    <location>
        <begin position="7"/>
        <end position="27"/>
    </location>
</feature>
<dbReference type="GO" id="GO:0016020">
    <property type="term" value="C:membrane"/>
    <property type="evidence" value="ECO:0007669"/>
    <property type="project" value="InterPro"/>
</dbReference>
<gene>
    <name evidence="7" type="ORF">LCGC14_1623380</name>
</gene>
<name>A0A0F9L4F4_9ZZZZ</name>
<dbReference type="InterPro" id="IPR019758">
    <property type="entry name" value="Pept_S26A_signal_pept_1_CS"/>
</dbReference>
<evidence type="ECO:0000256" key="2">
    <source>
        <dbReference type="ARBA" id="ARBA00009370"/>
    </source>
</evidence>
<dbReference type="PRINTS" id="PR00727">
    <property type="entry name" value="LEADERPTASE"/>
</dbReference>
<dbReference type="AlphaFoldDB" id="A0A0F9L4F4"/>
<dbReference type="GO" id="GO:0006465">
    <property type="term" value="P:signal peptide processing"/>
    <property type="evidence" value="ECO:0007669"/>
    <property type="project" value="InterPro"/>
</dbReference>
<dbReference type="Gene3D" id="2.10.109.10">
    <property type="entry name" value="Umud Fragment, subunit A"/>
    <property type="match status" value="1"/>
</dbReference>
<evidence type="ECO:0000256" key="5">
    <source>
        <dbReference type="SAM" id="Phobius"/>
    </source>
</evidence>
<dbReference type="EC" id="3.4.21.89" evidence="3"/>
<dbReference type="InterPro" id="IPR036286">
    <property type="entry name" value="LexA/Signal_pep-like_sf"/>
</dbReference>
<dbReference type="GO" id="GO:0004252">
    <property type="term" value="F:serine-type endopeptidase activity"/>
    <property type="evidence" value="ECO:0007669"/>
    <property type="project" value="InterPro"/>
</dbReference>
<dbReference type="CDD" id="cd06530">
    <property type="entry name" value="S26_SPase_I"/>
    <property type="match status" value="1"/>
</dbReference>
<dbReference type="PANTHER" id="PTHR43390:SF1">
    <property type="entry name" value="CHLOROPLAST PROCESSING PEPTIDASE"/>
    <property type="match status" value="1"/>
</dbReference>
<dbReference type="GO" id="GO:0009003">
    <property type="term" value="F:signal peptidase activity"/>
    <property type="evidence" value="ECO:0007669"/>
    <property type="project" value="UniProtKB-EC"/>
</dbReference>
<keyword evidence="5" id="KW-1133">Transmembrane helix</keyword>
<protein>
    <recommendedName>
        <fullName evidence="3">signal peptidase I</fullName>
        <ecNumber evidence="3">3.4.21.89</ecNumber>
    </recommendedName>
</protein>
<dbReference type="PROSITE" id="PS00761">
    <property type="entry name" value="SPASE_I_3"/>
    <property type="match status" value="1"/>
</dbReference>
<keyword evidence="5" id="KW-0472">Membrane</keyword>
<evidence type="ECO:0000256" key="1">
    <source>
        <dbReference type="ARBA" id="ARBA00000677"/>
    </source>
</evidence>
<evidence type="ECO:0000256" key="4">
    <source>
        <dbReference type="ARBA" id="ARBA00022801"/>
    </source>
</evidence>
<dbReference type="NCBIfam" id="TIGR02227">
    <property type="entry name" value="sigpep_I_bact"/>
    <property type="match status" value="1"/>
</dbReference>
<dbReference type="EMBL" id="LAZR01013295">
    <property type="protein sequence ID" value="KKM22625.1"/>
    <property type="molecule type" value="Genomic_DNA"/>
</dbReference>
<dbReference type="SUPFAM" id="SSF51306">
    <property type="entry name" value="LexA/Signal peptidase"/>
    <property type="match status" value="1"/>
</dbReference>
<comment type="catalytic activity">
    <reaction evidence="1">
        <text>Cleavage of hydrophobic, N-terminal signal or leader sequences from secreted and periplasmic proteins.</text>
        <dbReference type="EC" id="3.4.21.89"/>
    </reaction>
</comment>
<dbReference type="PANTHER" id="PTHR43390">
    <property type="entry name" value="SIGNAL PEPTIDASE I"/>
    <property type="match status" value="1"/>
</dbReference>
<evidence type="ECO:0000256" key="3">
    <source>
        <dbReference type="ARBA" id="ARBA00013208"/>
    </source>
</evidence>
<keyword evidence="5" id="KW-0812">Transmembrane</keyword>
<dbReference type="InterPro" id="IPR019533">
    <property type="entry name" value="Peptidase_S26"/>
</dbReference>
<feature type="domain" description="Peptidase S26" evidence="6">
    <location>
        <begin position="14"/>
        <end position="155"/>
    </location>
</feature>
<keyword evidence="4" id="KW-0378">Hydrolase</keyword>
<dbReference type="InterPro" id="IPR000223">
    <property type="entry name" value="Pept_S26A_signal_pept_1"/>
</dbReference>
<accession>A0A0F9L4F4</accession>
<sequence>MDKRNNIFPRVLALSVILAGLLAYLYVGQMYIASGPSMTPTIYDGERIVVDKKVYDSVPPRRGDVVALISPDRGRYFVKRIVAEAKDEVEVSQSGITVNGEMLSRTEGPWQPQEYTLALDEVYVLGDNRYNSMDSRDFGPIKAKKVIGKVKVVVWPPSSWRIVK</sequence>
<dbReference type="Pfam" id="PF10502">
    <property type="entry name" value="Peptidase_S26"/>
    <property type="match status" value="1"/>
</dbReference>
<organism evidence="7">
    <name type="scientific">marine sediment metagenome</name>
    <dbReference type="NCBI Taxonomy" id="412755"/>
    <lineage>
        <taxon>unclassified sequences</taxon>
        <taxon>metagenomes</taxon>
        <taxon>ecological metagenomes</taxon>
    </lineage>
</organism>
<comment type="caution">
    <text evidence="7">The sequence shown here is derived from an EMBL/GenBank/DDBJ whole genome shotgun (WGS) entry which is preliminary data.</text>
</comment>
<proteinExistence type="inferred from homology"/>
<reference evidence="7" key="1">
    <citation type="journal article" date="2015" name="Nature">
        <title>Complex archaea that bridge the gap between prokaryotes and eukaryotes.</title>
        <authorList>
            <person name="Spang A."/>
            <person name="Saw J.H."/>
            <person name="Jorgensen S.L."/>
            <person name="Zaremba-Niedzwiedzka K."/>
            <person name="Martijn J."/>
            <person name="Lind A.E."/>
            <person name="van Eijk R."/>
            <person name="Schleper C."/>
            <person name="Guy L."/>
            <person name="Ettema T.J."/>
        </authorList>
    </citation>
    <scope>NUCLEOTIDE SEQUENCE</scope>
</reference>
<comment type="similarity">
    <text evidence="2">Belongs to the peptidase S26 family.</text>
</comment>
<evidence type="ECO:0000313" key="7">
    <source>
        <dbReference type="EMBL" id="KKM22625.1"/>
    </source>
</evidence>